<dbReference type="InterPro" id="IPR027417">
    <property type="entry name" value="P-loop_NTPase"/>
</dbReference>
<evidence type="ECO:0000313" key="6">
    <source>
        <dbReference type="EMBL" id="GKV41830.1"/>
    </source>
</evidence>
<evidence type="ECO:0000256" key="2">
    <source>
        <dbReference type="ARBA" id="ARBA00022679"/>
    </source>
</evidence>
<dbReference type="InterPro" id="IPR000863">
    <property type="entry name" value="Sulfotransferase_dom"/>
</dbReference>
<dbReference type="PANTHER" id="PTHR11783">
    <property type="entry name" value="SULFOTRANSFERASE SULT"/>
    <property type="match status" value="1"/>
</dbReference>
<dbReference type="EC" id="2.8.2.-" evidence="3"/>
<comment type="caution">
    <text evidence="6">The sequence shown here is derived from an EMBL/GenBank/DDBJ whole genome shotgun (WGS) entry which is preliminary data.</text>
</comment>
<accession>A0AAV5LWK5</accession>
<protein>
    <recommendedName>
        <fullName evidence="3">Sulfotransferase</fullName>
        <ecNumber evidence="3">2.8.2.-</ecNumber>
    </recommendedName>
</protein>
<dbReference type="Proteomes" id="UP001054252">
    <property type="component" value="Unassembled WGS sequence"/>
</dbReference>
<proteinExistence type="inferred from homology"/>
<comment type="similarity">
    <text evidence="1 3">Belongs to the sulfotransferase 1 family.</text>
</comment>
<evidence type="ECO:0000256" key="3">
    <source>
        <dbReference type="RuleBase" id="RU361155"/>
    </source>
</evidence>
<evidence type="ECO:0000256" key="4">
    <source>
        <dbReference type="SAM" id="Phobius"/>
    </source>
</evidence>
<sequence>MDQCQSSNVRNDQEVVYPEAVDRIRGIISTLPIENGCRYIEPSCLYQGFWCHPSMAECIMLGQEFFKAEPNDIFVCSPPKSGTTWIKALTFAIVTRTCFDSSTSPLLFKMPHECVPAFHRSFGKKPDIREPGLPLIATHCPYASLPKSVLHSDGRLFLLLVFTSLLLLGSSIFGQKMSGKGIEINQIQNFYTSLEAIKLLQPILTEIVTSQPRPFPTLLSCCINNVHKKRVQVA</sequence>
<evidence type="ECO:0000259" key="5">
    <source>
        <dbReference type="Pfam" id="PF00685"/>
    </source>
</evidence>
<organism evidence="6 7">
    <name type="scientific">Rubroshorea leprosula</name>
    <dbReference type="NCBI Taxonomy" id="152421"/>
    <lineage>
        <taxon>Eukaryota</taxon>
        <taxon>Viridiplantae</taxon>
        <taxon>Streptophyta</taxon>
        <taxon>Embryophyta</taxon>
        <taxon>Tracheophyta</taxon>
        <taxon>Spermatophyta</taxon>
        <taxon>Magnoliopsida</taxon>
        <taxon>eudicotyledons</taxon>
        <taxon>Gunneridae</taxon>
        <taxon>Pentapetalae</taxon>
        <taxon>rosids</taxon>
        <taxon>malvids</taxon>
        <taxon>Malvales</taxon>
        <taxon>Dipterocarpaceae</taxon>
        <taxon>Rubroshorea</taxon>
    </lineage>
</organism>
<evidence type="ECO:0000313" key="7">
    <source>
        <dbReference type="Proteomes" id="UP001054252"/>
    </source>
</evidence>
<dbReference type="Gene3D" id="3.40.50.300">
    <property type="entry name" value="P-loop containing nucleotide triphosphate hydrolases"/>
    <property type="match status" value="1"/>
</dbReference>
<gene>
    <name evidence="6" type="ORF">SLEP1_g49313</name>
</gene>
<keyword evidence="7" id="KW-1185">Reference proteome</keyword>
<keyword evidence="2 3" id="KW-0808">Transferase</keyword>
<dbReference type="GO" id="GO:0008146">
    <property type="term" value="F:sulfotransferase activity"/>
    <property type="evidence" value="ECO:0007669"/>
    <property type="project" value="InterPro"/>
</dbReference>
<dbReference type="AlphaFoldDB" id="A0AAV5LWK5"/>
<dbReference type="Pfam" id="PF00685">
    <property type="entry name" value="Sulfotransfer_1"/>
    <property type="match status" value="1"/>
</dbReference>
<evidence type="ECO:0000256" key="1">
    <source>
        <dbReference type="ARBA" id="ARBA00005771"/>
    </source>
</evidence>
<keyword evidence="4" id="KW-1133">Transmembrane helix</keyword>
<feature type="domain" description="Sulfotransferase" evidence="5">
    <location>
        <begin position="70"/>
        <end position="155"/>
    </location>
</feature>
<keyword evidence="4" id="KW-0472">Membrane</keyword>
<feature type="transmembrane region" description="Helical" evidence="4">
    <location>
        <begin position="156"/>
        <end position="174"/>
    </location>
</feature>
<keyword evidence="4" id="KW-0812">Transmembrane</keyword>
<reference evidence="6 7" key="1">
    <citation type="journal article" date="2021" name="Commun. Biol.">
        <title>The genome of Shorea leprosula (Dipterocarpaceae) highlights the ecological relevance of drought in aseasonal tropical rainforests.</title>
        <authorList>
            <person name="Ng K.K.S."/>
            <person name="Kobayashi M.J."/>
            <person name="Fawcett J.A."/>
            <person name="Hatakeyama M."/>
            <person name="Paape T."/>
            <person name="Ng C.H."/>
            <person name="Ang C.C."/>
            <person name="Tnah L.H."/>
            <person name="Lee C.T."/>
            <person name="Nishiyama T."/>
            <person name="Sese J."/>
            <person name="O'Brien M.J."/>
            <person name="Copetti D."/>
            <person name="Mohd Noor M.I."/>
            <person name="Ong R.C."/>
            <person name="Putra M."/>
            <person name="Sireger I.Z."/>
            <person name="Indrioko S."/>
            <person name="Kosugi Y."/>
            <person name="Izuno A."/>
            <person name="Isagi Y."/>
            <person name="Lee S.L."/>
            <person name="Shimizu K.K."/>
        </authorList>
    </citation>
    <scope>NUCLEOTIDE SEQUENCE [LARGE SCALE GENOMIC DNA]</scope>
    <source>
        <strain evidence="6">214</strain>
    </source>
</reference>
<dbReference type="EMBL" id="BPVZ01000153">
    <property type="protein sequence ID" value="GKV41830.1"/>
    <property type="molecule type" value="Genomic_DNA"/>
</dbReference>
<name>A0AAV5LWK5_9ROSI</name>
<dbReference type="SUPFAM" id="SSF52540">
    <property type="entry name" value="P-loop containing nucleoside triphosphate hydrolases"/>
    <property type="match status" value="1"/>
</dbReference>